<comment type="subunit">
    <text evidence="9">Monomer.</text>
</comment>
<dbReference type="InterPro" id="IPR001412">
    <property type="entry name" value="aa-tRNA-synth_I_CS"/>
</dbReference>
<dbReference type="FunFam" id="1.10.730.10:FF:000006">
    <property type="entry name" value="Arginyl-tRNA synthetase 2, mitochondrial"/>
    <property type="match status" value="1"/>
</dbReference>
<dbReference type="PANTHER" id="PTHR11956:SF5">
    <property type="entry name" value="ARGININE--TRNA LIGASE, CYTOPLASMIC"/>
    <property type="match status" value="1"/>
</dbReference>
<evidence type="ECO:0000256" key="9">
    <source>
        <dbReference type="HAMAP-Rule" id="MF_00123"/>
    </source>
</evidence>
<comment type="similarity">
    <text evidence="1 9 10">Belongs to the class-I aminoacyl-tRNA synthetase family.</text>
</comment>
<dbReference type="InterPro" id="IPR009080">
    <property type="entry name" value="tRNAsynth_Ia_anticodon-bd"/>
</dbReference>
<evidence type="ECO:0000256" key="7">
    <source>
        <dbReference type="ARBA" id="ARBA00023146"/>
    </source>
</evidence>
<evidence type="ECO:0000256" key="6">
    <source>
        <dbReference type="ARBA" id="ARBA00022917"/>
    </source>
</evidence>
<dbReference type="PANTHER" id="PTHR11956">
    <property type="entry name" value="ARGINYL-TRNA SYNTHETASE"/>
    <property type="match status" value="1"/>
</dbReference>
<evidence type="ECO:0000259" key="11">
    <source>
        <dbReference type="SMART" id="SM00836"/>
    </source>
</evidence>
<name>A0A1G2A9W8_9BACT</name>
<dbReference type="PROSITE" id="PS00178">
    <property type="entry name" value="AA_TRNA_LIGASE_I"/>
    <property type="match status" value="1"/>
</dbReference>
<dbReference type="GO" id="GO:0004814">
    <property type="term" value="F:arginine-tRNA ligase activity"/>
    <property type="evidence" value="ECO:0007669"/>
    <property type="project" value="UniProtKB-UniRule"/>
</dbReference>
<dbReference type="EMBL" id="MHJU01000014">
    <property type="protein sequence ID" value="OGY73276.1"/>
    <property type="molecule type" value="Genomic_DNA"/>
</dbReference>
<dbReference type="InterPro" id="IPR035684">
    <property type="entry name" value="ArgRS_core"/>
</dbReference>
<dbReference type="GO" id="GO:0005737">
    <property type="term" value="C:cytoplasm"/>
    <property type="evidence" value="ECO:0007669"/>
    <property type="project" value="UniProtKB-SubCell"/>
</dbReference>
<keyword evidence="3 9" id="KW-0436">Ligase</keyword>
<feature type="short sequence motif" description="'HIGH' region" evidence="9">
    <location>
        <begin position="126"/>
        <end position="136"/>
    </location>
</feature>
<keyword evidence="2 9" id="KW-0963">Cytoplasm</keyword>
<evidence type="ECO:0000256" key="5">
    <source>
        <dbReference type="ARBA" id="ARBA00022840"/>
    </source>
</evidence>
<dbReference type="InterPro" id="IPR005148">
    <property type="entry name" value="Arg-tRNA-synth_N"/>
</dbReference>
<comment type="subcellular location">
    <subcellularLocation>
        <location evidence="9">Cytoplasm</location>
    </subcellularLocation>
</comment>
<reference evidence="13 14" key="1">
    <citation type="journal article" date="2016" name="Nat. Commun.">
        <title>Thousands of microbial genomes shed light on interconnected biogeochemical processes in an aquifer system.</title>
        <authorList>
            <person name="Anantharaman K."/>
            <person name="Brown C.T."/>
            <person name="Hug L.A."/>
            <person name="Sharon I."/>
            <person name="Castelle C.J."/>
            <person name="Probst A.J."/>
            <person name="Thomas B.C."/>
            <person name="Singh A."/>
            <person name="Wilkins M.J."/>
            <person name="Karaoz U."/>
            <person name="Brodie E.L."/>
            <person name="Williams K.H."/>
            <person name="Hubbard S.S."/>
            <person name="Banfield J.F."/>
        </authorList>
    </citation>
    <scope>NUCLEOTIDE SEQUENCE [LARGE SCALE GENOMIC DNA]</scope>
</reference>
<comment type="catalytic activity">
    <reaction evidence="8 9">
        <text>tRNA(Arg) + L-arginine + ATP = L-arginyl-tRNA(Arg) + AMP + diphosphate</text>
        <dbReference type="Rhea" id="RHEA:20301"/>
        <dbReference type="Rhea" id="RHEA-COMP:9658"/>
        <dbReference type="Rhea" id="RHEA-COMP:9673"/>
        <dbReference type="ChEBI" id="CHEBI:30616"/>
        <dbReference type="ChEBI" id="CHEBI:32682"/>
        <dbReference type="ChEBI" id="CHEBI:33019"/>
        <dbReference type="ChEBI" id="CHEBI:78442"/>
        <dbReference type="ChEBI" id="CHEBI:78513"/>
        <dbReference type="ChEBI" id="CHEBI:456215"/>
        <dbReference type="EC" id="6.1.1.19"/>
    </reaction>
</comment>
<dbReference type="SMART" id="SM01016">
    <property type="entry name" value="Arg_tRNA_synt_N"/>
    <property type="match status" value="1"/>
</dbReference>
<evidence type="ECO:0000256" key="2">
    <source>
        <dbReference type="ARBA" id="ARBA00022490"/>
    </source>
</evidence>
<dbReference type="SUPFAM" id="SSF55190">
    <property type="entry name" value="Arginyl-tRNA synthetase (ArgRS), N-terminal 'additional' domain"/>
    <property type="match status" value="1"/>
</dbReference>
<keyword evidence="6 9" id="KW-0648">Protein biosynthesis</keyword>
<feature type="domain" description="DALR anticodon binding" evidence="11">
    <location>
        <begin position="492"/>
        <end position="611"/>
    </location>
</feature>
<dbReference type="Pfam" id="PF00750">
    <property type="entry name" value="tRNA-synt_1d"/>
    <property type="match status" value="1"/>
</dbReference>
<dbReference type="InterPro" id="IPR001278">
    <property type="entry name" value="Arg-tRNA-ligase"/>
</dbReference>
<dbReference type="GO" id="GO:0005524">
    <property type="term" value="F:ATP binding"/>
    <property type="evidence" value="ECO:0007669"/>
    <property type="project" value="UniProtKB-UniRule"/>
</dbReference>
<accession>A0A1G2A9W8</accession>
<gene>
    <name evidence="9" type="primary">argS</name>
    <name evidence="13" type="ORF">A3H61_00895</name>
</gene>
<dbReference type="SUPFAM" id="SSF47323">
    <property type="entry name" value="Anticodon-binding domain of a subclass of class I aminoacyl-tRNA synthetases"/>
    <property type="match status" value="1"/>
</dbReference>
<dbReference type="InterPro" id="IPR014729">
    <property type="entry name" value="Rossmann-like_a/b/a_fold"/>
</dbReference>
<dbReference type="Gene3D" id="1.10.730.10">
    <property type="entry name" value="Isoleucyl-tRNA Synthetase, Domain 1"/>
    <property type="match status" value="1"/>
</dbReference>
<dbReference type="InterPro" id="IPR008909">
    <property type="entry name" value="DALR_anticod-bd"/>
</dbReference>
<dbReference type="GO" id="GO:0006420">
    <property type="term" value="P:arginyl-tRNA aminoacylation"/>
    <property type="evidence" value="ECO:0007669"/>
    <property type="project" value="UniProtKB-UniRule"/>
</dbReference>
<dbReference type="NCBIfam" id="TIGR00456">
    <property type="entry name" value="argS"/>
    <property type="match status" value="1"/>
</dbReference>
<dbReference type="SUPFAM" id="SSF52374">
    <property type="entry name" value="Nucleotidylyl transferase"/>
    <property type="match status" value="1"/>
</dbReference>
<evidence type="ECO:0000256" key="4">
    <source>
        <dbReference type="ARBA" id="ARBA00022741"/>
    </source>
</evidence>
<evidence type="ECO:0000313" key="14">
    <source>
        <dbReference type="Proteomes" id="UP000178315"/>
    </source>
</evidence>
<keyword evidence="7 9" id="KW-0030">Aminoacyl-tRNA synthetase</keyword>
<dbReference type="Pfam" id="PF05746">
    <property type="entry name" value="DALR_1"/>
    <property type="match status" value="1"/>
</dbReference>
<evidence type="ECO:0000256" key="8">
    <source>
        <dbReference type="ARBA" id="ARBA00049339"/>
    </source>
</evidence>
<feature type="domain" description="Arginyl tRNA synthetase N-terminal" evidence="12">
    <location>
        <begin position="8"/>
        <end position="88"/>
    </location>
</feature>
<sequence length="611" mass="70359">MTYQTVQQSIQSVITEAVRKLGVAELPEIRFTEPPSPDMGDISFACFEVAKAIKKNPAEVACELAEAIPPNEIIKEARAVGPYVNFFIRDEALFESIVLRAREDVEQVGKSDIGRGEIIVLEYLSPNTNKPLHIGHIRNACLGDAMARILESQGWKVERVQIINDRGAHICKSMLMYQKYGEGKTPQQDGVKPDHFVGKFYEMFEREAAEHPELQEEAQEMLRKWESGDKQTRELWQKLNDWVYEGWKETIANLGVESEKDRLYYESEIYEKGKEVVEKGLRQGIFYKRDDGAVEIDLTAEGLDKKVLLRSDGTSIYITQDLYLAELRAEEYPKASTCIYVVGKDQEYHFKALFILLKKLGLNKTYYHLSYGLMRLKEGKMSSRKGTVVHADELIEEVYNLAGNEYIKRYKLDFRAQRSDMSRLEANRHTRESTKRTEEEIIDDLKNQRQEQVFAIGLAALKYYLLSVDPSKDIIFDAEQAVRFEGATGPYIQYTYARMRSIRIKNQESRIENAARAQEFEIVLNQEERVIINKLAQFQSIIEKSAREYSPAHLAHYLFELAESINSFYHKHQVLKAEEGDREKRLALLDVCAVVLKKGLSLLGIEAVERM</sequence>
<dbReference type="Gene3D" id="3.30.1360.70">
    <property type="entry name" value="Arginyl tRNA synthetase N-terminal domain"/>
    <property type="match status" value="1"/>
</dbReference>
<keyword evidence="4 9" id="KW-0547">Nucleotide-binding</keyword>
<dbReference type="Proteomes" id="UP000178315">
    <property type="component" value="Unassembled WGS sequence"/>
</dbReference>
<evidence type="ECO:0000256" key="3">
    <source>
        <dbReference type="ARBA" id="ARBA00022598"/>
    </source>
</evidence>
<dbReference type="SMART" id="SM00836">
    <property type="entry name" value="DALR_1"/>
    <property type="match status" value="1"/>
</dbReference>
<evidence type="ECO:0000256" key="10">
    <source>
        <dbReference type="RuleBase" id="RU363038"/>
    </source>
</evidence>
<dbReference type="Pfam" id="PF03485">
    <property type="entry name" value="Arg_tRNA_synt_N"/>
    <property type="match status" value="1"/>
</dbReference>
<organism evidence="13 14">
    <name type="scientific">Candidatus Jacksonbacteria bacterium RIFCSPLOWO2_02_FULL_44_20</name>
    <dbReference type="NCBI Taxonomy" id="1798460"/>
    <lineage>
        <taxon>Bacteria</taxon>
        <taxon>Candidatus Jacksoniibacteriota</taxon>
    </lineage>
</organism>
<dbReference type="InterPro" id="IPR036695">
    <property type="entry name" value="Arg-tRNA-synth_N_sf"/>
</dbReference>
<evidence type="ECO:0000313" key="13">
    <source>
        <dbReference type="EMBL" id="OGY73276.1"/>
    </source>
</evidence>
<dbReference type="AlphaFoldDB" id="A0A1G2A9W8"/>
<evidence type="ECO:0000259" key="12">
    <source>
        <dbReference type="SMART" id="SM01016"/>
    </source>
</evidence>
<dbReference type="EC" id="6.1.1.19" evidence="9"/>
<keyword evidence="5 9" id="KW-0067">ATP-binding</keyword>
<protein>
    <recommendedName>
        <fullName evidence="9">Arginine--tRNA ligase</fullName>
        <ecNumber evidence="9">6.1.1.19</ecNumber>
    </recommendedName>
    <alternativeName>
        <fullName evidence="9">Arginyl-tRNA synthetase</fullName>
        <shortName evidence="9">ArgRS</shortName>
    </alternativeName>
</protein>
<dbReference type="Gene3D" id="3.40.50.620">
    <property type="entry name" value="HUPs"/>
    <property type="match status" value="1"/>
</dbReference>
<evidence type="ECO:0000256" key="1">
    <source>
        <dbReference type="ARBA" id="ARBA00005594"/>
    </source>
</evidence>
<proteinExistence type="inferred from homology"/>
<comment type="caution">
    <text evidence="13">The sequence shown here is derived from an EMBL/GenBank/DDBJ whole genome shotgun (WGS) entry which is preliminary data.</text>
</comment>
<dbReference type="HAMAP" id="MF_00123">
    <property type="entry name" value="Arg_tRNA_synth"/>
    <property type="match status" value="1"/>
</dbReference>
<dbReference type="PRINTS" id="PR01038">
    <property type="entry name" value="TRNASYNTHARG"/>
</dbReference>